<dbReference type="PROSITE" id="PS01124">
    <property type="entry name" value="HTH_ARAC_FAMILY_2"/>
    <property type="match status" value="1"/>
</dbReference>
<dbReference type="AlphaFoldDB" id="A0A8I0A9E2"/>
<reference evidence="6 7" key="1">
    <citation type="submission" date="2020-08" db="EMBL/GenBank/DDBJ databases">
        <title>Genome public.</title>
        <authorList>
            <person name="Liu C."/>
            <person name="Sun Q."/>
        </authorList>
    </citation>
    <scope>NUCLEOTIDE SEQUENCE [LARGE SCALE GENOMIC DNA]</scope>
    <source>
        <strain evidence="6 7">BX17</strain>
    </source>
</reference>
<dbReference type="InterPro" id="IPR009057">
    <property type="entry name" value="Homeodomain-like_sf"/>
</dbReference>
<dbReference type="PANTHER" id="PTHR43280">
    <property type="entry name" value="ARAC-FAMILY TRANSCRIPTIONAL REGULATOR"/>
    <property type="match status" value="1"/>
</dbReference>
<evidence type="ECO:0000259" key="5">
    <source>
        <dbReference type="PROSITE" id="PS01124"/>
    </source>
</evidence>
<accession>A0A8I0A9E2</accession>
<keyword evidence="2" id="KW-0238">DNA-binding</keyword>
<dbReference type="PRINTS" id="PR00032">
    <property type="entry name" value="HTHARAC"/>
</dbReference>
<dbReference type="InterPro" id="IPR003313">
    <property type="entry name" value="AraC-bd"/>
</dbReference>
<dbReference type="Pfam" id="PF02311">
    <property type="entry name" value="AraC_binding"/>
    <property type="match status" value="1"/>
</dbReference>
<sequence length="334" mass="37475">MGKYYIGKGAQLLTEESEEKIRIRQLELLSPEFGHMPCIKGEFFTFILAEEGQMQCQINQERTDLQAGEALFINANQSYRLISSRNERCRFYVIEVSAGYLAAGDESLREKYLAPVAEAEAFAYCRFVPSEEEDTDEDILLQALLAAAQTAAGRDLAYELDMKSWMFTAWGSLYKKFIQLAPSCKNAVIRERTKLNRMTGYLASNCNEKLTLAGMAEACQVSTGDFCRFFKKHMSMTPFEYLQKCRIWNSMDAVIDKTASMGEIASANGFAGASYFSETFRKEMGCSPADYRKWYKGINEECPVAAANQDQGEEKAPKKSGAAAKGKNVPSYLL</sequence>
<dbReference type="EMBL" id="JACOOT010000010">
    <property type="protein sequence ID" value="MBC5650410.1"/>
    <property type="molecule type" value="Genomic_DNA"/>
</dbReference>
<dbReference type="Gene3D" id="1.10.10.60">
    <property type="entry name" value="Homeodomain-like"/>
    <property type="match status" value="2"/>
</dbReference>
<evidence type="ECO:0000256" key="1">
    <source>
        <dbReference type="ARBA" id="ARBA00023015"/>
    </source>
</evidence>
<comment type="caution">
    <text evidence="6">The sequence shown here is derived from an EMBL/GenBank/DDBJ whole genome shotgun (WGS) entry which is preliminary data.</text>
</comment>
<dbReference type="InterPro" id="IPR011051">
    <property type="entry name" value="RmlC_Cupin_sf"/>
</dbReference>
<dbReference type="PROSITE" id="PS00041">
    <property type="entry name" value="HTH_ARAC_FAMILY_1"/>
    <property type="match status" value="1"/>
</dbReference>
<dbReference type="GO" id="GO:0043565">
    <property type="term" value="F:sequence-specific DNA binding"/>
    <property type="evidence" value="ECO:0007669"/>
    <property type="project" value="InterPro"/>
</dbReference>
<dbReference type="SUPFAM" id="SSF51182">
    <property type="entry name" value="RmlC-like cupins"/>
    <property type="match status" value="1"/>
</dbReference>
<dbReference type="InterPro" id="IPR014710">
    <property type="entry name" value="RmlC-like_jellyroll"/>
</dbReference>
<feature type="domain" description="HTH araC/xylS-type" evidence="5">
    <location>
        <begin position="196"/>
        <end position="294"/>
    </location>
</feature>
<evidence type="ECO:0000256" key="3">
    <source>
        <dbReference type="ARBA" id="ARBA00023163"/>
    </source>
</evidence>
<dbReference type="PANTHER" id="PTHR43280:SF2">
    <property type="entry name" value="HTH-TYPE TRANSCRIPTIONAL REGULATOR EXSA"/>
    <property type="match status" value="1"/>
</dbReference>
<dbReference type="InterPro" id="IPR020449">
    <property type="entry name" value="Tscrpt_reg_AraC-type_HTH"/>
</dbReference>
<dbReference type="InterPro" id="IPR018062">
    <property type="entry name" value="HTH_AraC-typ_CS"/>
</dbReference>
<dbReference type="Pfam" id="PF12833">
    <property type="entry name" value="HTH_18"/>
    <property type="match status" value="1"/>
</dbReference>
<gene>
    <name evidence="6" type="ORF">H8S54_04610</name>
</gene>
<evidence type="ECO:0000256" key="4">
    <source>
        <dbReference type="SAM" id="MobiDB-lite"/>
    </source>
</evidence>
<dbReference type="SMART" id="SM00342">
    <property type="entry name" value="HTH_ARAC"/>
    <property type="match status" value="1"/>
</dbReference>
<keyword evidence="7" id="KW-1185">Reference proteome</keyword>
<keyword evidence="3" id="KW-0804">Transcription</keyword>
<keyword evidence="1" id="KW-0805">Transcription regulation</keyword>
<proteinExistence type="predicted"/>
<evidence type="ECO:0000256" key="2">
    <source>
        <dbReference type="ARBA" id="ARBA00023125"/>
    </source>
</evidence>
<dbReference type="SUPFAM" id="SSF46689">
    <property type="entry name" value="Homeodomain-like"/>
    <property type="match status" value="2"/>
</dbReference>
<evidence type="ECO:0000313" key="6">
    <source>
        <dbReference type="EMBL" id="MBC5650410.1"/>
    </source>
</evidence>
<protein>
    <submittedName>
        <fullName evidence="6">AraC family transcriptional regulator</fullName>
    </submittedName>
</protein>
<organism evidence="6 7">
    <name type="scientific">Blautia segnis</name>
    <dbReference type="NCBI Taxonomy" id="2763030"/>
    <lineage>
        <taxon>Bacteria</taxon>
        <taxon>Bacillati</taxon>
        <taxon>Bacillota</taxon>
        <taxon>Clostridia</taxon>
        <taxon>Lachnospirales</taxon>
        <taxon>Lachnospiraceae</taxon>
        <taxon>Blautia</taxon>
    </lineage>
</organism>
<evidence type="ECO:0000313" key="7">
    <source>
        <dbReference type="Proteomes" id="UP000652847"/>
    </source>
</evidence>
<dbReference type="RefSeq" id="WP_186901025.1">
    <property type="nucleotide sequence ID" value="NZ_JACOOT010000010.1"/>
</dbReference>
<feature type="region of interest" description="Disordered" evidence="4">
    <location>
        <begin position="306"/>
        <end position="334"/>
    </location>
</feature>
<dbReference type="InterPro" id="IPR018060">
    <property type="entry name" value="HTH_AraC"/>
</dbReference>
<name>A0A8I0A9E2_9FIRM</name>
<dbReference type="GO" id="GO:0003700">
    <property type="term" value="F:DNA-binding transcription factor activity"/>
    <property type="evidence" value="ECO:0007669"/>
    <property type="project" value="InterPro"/>
</dbReference>
<dbReference type="Gene3D" id="2.60.120.10">
    <property type="entry name" value="Jelly Rolls"/>
    <property type="match status" value="1"/>
</dbReference>
<dbReference type="Proteomes" id="UP000652847">
    <property type="component" value="Unassembled WGS sequence"/>
</dbReference>